<accession>A0A8H4LVU5</accession>
<dbReference type="Proteomes" id="UP000557566">
    <property type="component" value="Unassembled WGS sequence"/>
</dbReference>
<sequence length="386" mass="42527">MSQQSYSTGNTYYATIRDESKLIEASRGSATLATLLGPGWKSAASRWGRAQLLAHRVVCSRPAPKLSFLEPWLQDARAAHECLGRLIEGPGSIDALQHSSETQIIHRHQPDSLGYVWAAFLPFVRAPTAVAEDVQPVERPRRERKVPERLVSGVTFDQGDLEMSQSHSETSESGSSFSSVGFMDKHPLSPSEDASIRLASCFVRCVLNYGQRVDKREPFVEFRDERRRHSFALIQFKTVEAVDDGGMHVLTSGGEKYHQVALVEGKRNLPSVTNGVADISDELLGQMVGGALALQGIPGRLKSGAARADFVTILVATHWVKLFHFHISADYKRSYGDLAGRPDQGILDGTLRVNSTEWLDLKKGTHRSVFASHILALVAWTNDLLA</sequence>
<keyword evidence="2" id="KW-1185">Reference proteome</keyword>
<organism evidence="1 2">
    <name type="scientific">Ophiocordyceps sinensis</name>
    <dbReference type="NCBI Taxonomy" id="72228"/>
    <lineage>
        <taxon>Eukaryota</taxon>
        <taxon>Fungi</taxon>
        <taxon>Dikarya</taxon>
        <taxon>Ascomycota</taxon>
        <taxon>Pezizomycotina</taxon>
        <taxon>Sordariomycetes</taxon>
        <taxon>Hypocreomycetidae</taxon>
        <taxon>Hypocreales</taxon>
        <taxon>Ophiocordycipitaceae</taxon>
        <taxon>Ophiocordyceps</taxon>
    </lineage>
</organism>
<dbReference type="EMBL" id="JAAVMX010000007">
    <property type="protein sequence ID" value="KAF4506508.1"/>
    <property type="molecule type" value="Genomic_DNA"/>
</dbReference>
<dbReference type="OrthoDB" id="4923338at2759"/>
<evidence type="ECO:0000313" key="1">
    <source>
        <dbReference type="EMBL" id="KAF4506508.1"/>
    </source>
</evidence>
<protein>
    <submittedName>
        <fullName evidence="1">Uncharacterized protein</fullName>
    </submittedName>
</protein>
<reference evidence="1 2" key="1">
    <citation type="journal article" date="2020" name="Genome Biol. Evol.">
        <title>A new high-quality draft genome assembly of the Chinese cordyceps Ophiocordyceps sinensis.</title>
        <authorList>
            <person name="Shu R."/>
            <person name="Zhang J."/>
            <person name="Meng Q."/>
            <person name="Zhang H."/>
            <person name="Zhou G."/>
            <person name="Li M."/>
            <person name="Wu P."/>
            <person name="Zhao Y."/>
            <person name="Chen C."/>
            <person name="Qin Q."/>
        </authorList>
    </citation>
    <scope>NUCLEOTIDE SEQUENCE [LARGE SCALE GENOMIC DNA]</scope>
    <source>
        <strain evidence="1 2">IOZ07</strain>
    </source>
</reference>
<gene>
    <name evidence="1" type="ORF">G6O67_006587</name>
</gene>
<name>A0A8H4LVU5_9HYPO</name>
<dbReference type="AlphaFoldDB" id="A0A8H4LVU5"/>
<evidence type="ECO:0000313" key="2">
    <source>
        <dbReference type="Proteomes" id="UP000557566"/>
    </source>
</evidence>
<comment type="caution">
    <text evidence="1">The sequence shown here is derived from an EMBL/GenBank/DDBJ whole genome shotgun (WGS) entry which is preliminary data.</text>
</comment>
<proteinExistence type="predicted"/>